<evidence type="ECO:0000313" key="7">
    <source>
        <dbReference type="Proteomes" id="UP000634136"/>
    </source>
</evidence>
<keyword evidence="2 3" id="KW-0539">Nucleus</keyword>
<accession>A0A834TT81</accession>
<dbReference type="Pfam" id="PF06203">
    <property type="entry name" value="CCT"/>
    <property type="match status" value="1"/>
</dbReference>
<dbReference type="PROSITE" id="PS51017">
    <property type="entry name" value="CCT"/>
    <property type="match status" value="1"/>
</dbReference>
<evidence type="ECO:0000256" key="2">
    <source>
        <dbReference type="ARBA" id="ARBA00023242"/>
    </source>
</evidence>
<comment type="caution">
    <text evidence="6">The sequence shown here is derived from an EMBL/GenBank/DDBJ whole genome shotgun (WGS) entry which is preliminary data.</text>
</comment>
<dbReference type="InterPro" id="IPR045281">
    <property type="entry name" value="CONSTANS-like"/>
</dbReference>
<proteinExistence type="predicted"/>
<reference evidence="6" key="1">
    <citation type="submission" date="2020-09" db="EMBL/GenBank/DDBJ databases">
        <title>Genome-Enabled Discovery of Anthraquinone Biosynthesis in Senna tora.</title>
        <authorList>
            <person name="Kang S.-H."/>
            <person name="Pandey R.P."/>
            <person name="Lee C.-M."/>
            <person name="Sim J.-S."/>
            <person name="Jeong J.-T."/>
            <person name="Choi B.-S."/>
            <person name="Jung M."/>
            <person name="Ginzburg D."/>
            <person name="Zhao K."/>
            <person name="Won S.Y."/>
            <person name="Oh T.-J."/>
            <person name="Yu Y."/>
            <person name="Kim N.-H."/>
            <person name="Lee O.R."/>
            <person name="Lee T.-H."/>
            <person name="Bashyal P."/>
            <person name="Kim T.-S."/>
            <person name="Lee W.-H."/>
            <person name="Kawkins C."/>
            <person name="Kim C.-K."/>
            <person name="Kim J.S."/>
            <person name="Ahn B.O."/>
            <person name="Rhee S.Y."/>
            <person name="Sohng J.K."/>
        </authorList>
    </citation>
    <scope>NUCLEOTIDE SEQUENCE</scope>
    <source>
        <tissue evidence="6">Leaf</tissue>
    </source>
</reference>
<dbReference type="PANTHER" id="PTHR31319">
    <property type="entry name" value="ZINC FINGER PROTEIN CONSTANS-LIKE 4"/>
    <property type="match status" value="1"/>
</dbReference>
<dbReference type="GO" id="GO:0005634">
    <property type="term" value="C:nucleus"/>
    <property type="evidence" value="ECO:0007669"/>
    <property type="project" value="UniProtKB-SubCell"/>
</dbReference>
<dbReference type="GO" id="GO:0009909">
    <property type="term" value="P:regulation of flower development"/>
    <property type="evidence" value="ECO:0007669"/>
    <property type="project" value="InterPro"/>
</dbReference>
<evidence type="ECO:0000256" key="4">
    <source>
        <dbReference type="SAM" id="MobiDB-lite"/>
    </source>
</evidence>
<protein>
    <submittedName>
        <fullName evidence="6">Zinc finger protein CONSTANS-like</fullName>
    </submittedName>
</protein>
<dbReference type="PANTHER" id="PTHR31319:SF114">
    <property type="entry name" value="OS12G0262400 PROTEIN"/>
    <property type="match status" value="1"/>
</dbReference>
<dbReference type="Proteomes" id="UP000634136">
    <property type="component" value="Unassembled WGS sequence"/>
</dbReference>
<feature type="region of interest" description="Disordered" evidence="4">
    <location>
        <begin position="68"/>
        <end position="105"/>
    </location>
</feature>
<dbReference type="AlphaFoldDB" id="A0A834TT81"/>
<evidence type="ECO:0000256" key="1">
    <source>
        <dbReference type="ARBA" id="ARBA00004123"/>
    </source>
</evidence>
<keyword evidence="7" id="KW-1185">Reference proteome</keyword>
<evidence type="ECO:0000256" key="3">
    <source>
        <dbReference type="PROSITE-ProRule" id="PRU00357"/>
    </source>
</evidence>
<organism evidence="6 7">
    <name type="scientific">Senna tora</name>
    <dbReference type="NCBI Taxonomy" id="362788"/>
    <lineage>
        <taxon>Eukaryota</taxon>
        <taxon>Viridiplantae</taxon>
        <taxon>Streptophyta</taxon>
        <taxon>Embryophyta</taxon>
        <taxon>Tracheophyta</taxon>
        <taxon>Spermatophyta</taxon>
        <taxon>Magnoliopsida</taxon>
        <taxon>eudicotyledons</taxon>
        <taxon>Gunneridae</taxon>
        <taxon>Pentapetalae</taxon>
        <taxon>rosids</taxon>
        <taxon>fabids</taxon>
        <taxon>Fabales</taxon>
        <taxon>Fabaceae</taxon>
        <taxon>Caesalpinioideae</taxon>
        <taxon>Cassia clade</taxon>
        <taxon>Senna</taxon>
    </lineage>
</organism>
<dbReference type="InterPro" id="IPR010402">
    <property type="entry name" value="CCT_domain"/>
</dbReference>
<evidence type="ECO:0000259" key="5">
    <source>
        <dbReference type="PROSITE" id="PS51017"/>
    </source>
</evidence>
<gene>
    <name evidence="6" type="ORF">G2W53_021658</name>
</gene>
<dbReference type="GO" id="GO:0003700">
    <property type="term" value="F:DNA-binding transcription factor activity"/>
    <property type="evidence" value="ECO:0007669"/>
    <property type="project" value="TreeGrafter"/>
</dbReference>
<feature type="compositionally biased region" description="Polar residues" evidence="4">
    <location>
        <begin position="74"/>
        <end position="84"/>
    </location>
</feature>
<feature type="compositionally biased region" description="Low complexity" evidence="4">
    <location>
        <begin position="85"/>
        <end position="96"/>
    </location>
</feature>
<evidence type="ECO:0000313" key="6">
    <source>
        <dbReference type="EMBL" id="KAF7823514.1"/>
    </source>
</evidence>
<sequence>MYPQYSLSKFSGAVAVAGDFPGDLGSPEGPPLASPEIVYQLMAEQAVESSEVSHNSCSSTGCSSYGSPSSLASQGTQAPSNCTHSSVMQRSISSQSLHRNNTGTHHHPLHALLAELLDDSHKCPRINGIMHHNRHSESPLSSESSMIIEGMSRAYPYSPEEKKVRIERYRIKRNQRNFNKKIKYACRKTLADSRPRVRGRFAKNEGTEKKSHHIGNIGEEEEDENWANFFETLVVANLVQEP</sequence>
<name>A0A834TT81_9FABA</name>
<dbReference type="EMBL" id="JAAIUW010000007">
    <property type="protein sequence ID" value="KAF7823514.1"/>
    <property type="molecule type" value="Genomic_DNA"/>
</dbReference>
<comment type="subcellular location">
    <subcellularLocation>
        <location evidence="1 3">Nucleus</location>
    </subcellularLocation>
</comment>
<dbReference type="OrthoDB" id="1433670at2759"/>
<feature type="domain" description="CCT" evidence="5">
    <location>
        <begin position="162"/>
        <end position="204"/>
    </location>
</feature>